<proteinExistence type="predicted"/>
<dbReference type="Proteomes" id="UP000004913">
    <property type="component" value="Unassembled WGS sequence"/>
</dbReference>
<dbReference type="AlphaFoldDB" id="F5ITT0"/>
<dbReference type="GO" id="GO:0008955">
    <property type="term" value="F:peptidoglycan glycosyltransferase activity"/>
    <property type="evidence" value="ECO:0007669"/>
    <property type="project" value="TreeGrafter"/>
</dbReference>
<feature type="domain" description="Glycosyl transferase family 51" evidence="4">
    <location>
        <begin position="254"/>
        <end position="390"/>
    </location>
</feature>
<evidence type="ECO:0000256" key="2">
    <source>
        <dbReference type="ARBA" id="ARBA00022679"/>
    </source>
</evidence>
<reference evidence="5 6" key="1">
    <citation type="submission" date="2011-04" db="EMBL/GenBank/DDBJ databases">
        <title>The Genome Sequence of Dysgonomonas gadei ATCC BAA-286.</title>
        <authorList>
            <consortium name="The Broad Institute Genome Sequencing Platform"/>
            <person name="Earl A."/>
            <person name="Ward D."/>
            <person name="Feldgarden M."/>
            <person name="Gevers D."/>
            <person name="Pudlo N."/>
            <person name="Martens E."/>
            <person name="Allen-Vercoe E."/>
            <person name="Young S.K."/>
            <person name="Zeng Q."/>
            <person name="Gargeya S."/>
            <person name="Fitzgerald M."/>
            <person name="Haas B."/>
            <person name="Abouelleil A."/>
            <person name="Alvarado L."/>
            <person name="Arachchi H.M."/>
            <person name="Berlin A."/>
            <person name="Brown A."/>
            <person name="Chapman S.B."/>
            <person name="Chen Z."/>
            <person name="Dunbar C."/>
            <person name="Freedman E."/>
            <person name="Gearin G."/>
            <person name="Gellesch M."/>
            <person name="Goldberg J."/>
            <person name="Griggs A."/>
            <person name="Gujja S."/>
            <person name="Heiman D."/>
            <person name="Howarth C."/>
            <person name="Larson L."/>
            <person name="Lui A."/>
            <person name="MacDonald P.J.P."/>
            <person name="Mehta T."/>
            <person name="Montmayeur A."/>
            <person name="Murphy C."/>
            <person name="Neiman D."/>
            <person name="Pearson M."/>
            <person name="Priest M."/>
            <person name="Roberts A."/>
            <person name="Saif S."/>
            <person name="Shea T."/>
            <person name="Shenoy N."/>
            <person name="Sisk P."/>
            <person name="Stolte C."/>
            <person name="Sykes S."/>
            <person name="Yandava C."/>
            <person name="Wortman J."/>
            <person name="Nusbaum C."/>
            <person name="Birren B."/>
        </authorList>
    </citation>
    <scope>NUCLEOTIDE SEQUENCE [LARGE SCALE GENOMIC DNA]</scope>
    <source>
        <strain evidence="5 6">ATCC BAA-286</strain>
    </source>
</reference>
<evidence type="ECO:0000259" key="4">
    <source>
        <dbReference type="Pfam" id="PF00912"/>
    </source>
</evidence>
<dbReference type="HOGENOM" id="CLU_048115_0_0_10"/>
<name>F5ITT0_9BACT</name>
<dbReference type="InterPro" id="IPR023346">
    <property type="entry name" value="Lysozyme-like_dom_sf"/>
</dbReference>
<keyword evidence="3" id="KW-0812">Transmembrane</keyword>
<accession>F5ITT0</accession>
<keyword evidence="2" id="KW-0808">Transferase</keyword>
<dbReference type="eggNOG" id="COG0744">
    <property type="taxonomic scope" value="Bacteria"/>
</dbReference>
<comment type="caution">
    <text evidence="5">The sequence shown here is derived from an EMBL/GenBank/DDBJ whole genome shotgun (WGS) entry which is preliminary data.</text>
</comment>
<evidence type="ECO:0000313" key="5">
    <source>
        <dbReference type="EMBL" id="EGJ99464.1"/>
    </source>
</evidence>
<feature type="transmembrane region" description="Helical" evidence="3">
    <location>
        <begin position="69"/>
        <end position="88"/>
    </location>
</feature>
<evidence type="ECO:0000256" key="3">
    <source>
        <dbReference type="SAM" id="Phobius"/>
    </source>
</evidence>
<dbReference type="Pfam" id="PF00912">
    <property type="entry name" value="Transgly"/>
    <property type="match status" value="1"/>
</dbReference>
<organism evidence="5 6">
    <name type="scientific">Dysgonomonas gadei ATCC BAA-286</name>
    <dbReference type="NCBI Taxonomy" id="742766"/>
    <lineage>
        <taxon>Bacteria</taxon>
        <taxon>Pseudomonadati</taxon>
        <taxon>Bacteroidota</taxon>
        <taxon>Bacteroidia</taxon>
        <taxon>Bacteroidales</taxon>
        <taxon>Dysgonomonadaceae</taxon>
        <taxon>Dysgonomonas</taxon>
    </lineage>
</organism>
<comment type="pathway">
    <text evidence="1">Cell wall biogenesis; peptidoglycan biosynthesis.</text>
</comment>
<dbReference type="RefSeq" id="WP_006798004.1">
    <property type="nucleotide sequence ID" value="NZ_GL891979.1"/>
</dbReference>
<dbReference type="PANTHER" id="PTHR32282:SF33">
    <property type="entry name" value="PEPTIDOGLYCAN GLYCOSYLTRANSFERASE"/>
    <property type="match status" value="1"/>
</dbReference>
<feature type="transmembrane region" description="Helical" evidence="3">
    <location>
        <begin position="37"/>
        <end position="57"/>
    </location>
</feature>
<dbReference type="EMBL" id="ADLV01000006">
    <property type="protein sequence ID" value="EGJ99464.1"/>
    <property type="molecule type" value="Genomic_DNA"/>
</dbReference>
<dbReference type="PANTHER" id="PTHR32282">
    <property type="entry name" value="BINDING PROTEIN TRANSPEPTIDASE, PUTATIVE-RELATED"/>
    <property type="match status" value="1"/>
</dbReference>
<keyword evidence="3" id="KW-1133">Transmembrane helix</keyword>
<protein>
    <recommendedName>
        <fullName evidence="4">Glycosyl transferase family 51 domain-containing protein</fullName>
    </recommendedName>
</protein>
<gene>
    <name evidence="5" type="ORF">HMPREF9455_00497</name>
</gene>
<feature type="transmembrane region" description="Helical" evidence="3">
    <location>
        <begin position="180"/>
        <end position="199"/>
    </location>
</feature>
<keyword evidence="3" id="KW-0472">Membrane</keyword>
<dbReference type="SUPFAM" id="SSF53955">
    <property type="entry name" value="Lysozyme-like"/>
    <property type="match status" value="1"/>
</dbReference>
<dbReference type="InterPro" id="IPR001264">
    <property type="entry name" value="Glyco_trans_51"/>
</dbReference>
<evidence type="ECO:0000313" key="6">
    <source>
        <dbReference type="Proteomes" id="UP000004913"/>
    </source>
</evidence>
<dbReference type="OrthoDB" id="9766909at2"/>
<keyword evidence="6" id="KW-1185">Reference proteome</keyword>
<dbReference type="Gene3D" id="1.10.3810.10">
    <property type="entry name" value="Biosynthetic peptidoglycan transglycosylase-like"/>
    <property type="match status" value="1"/>
</dbReference>
<feature type="transmembrane region" description="Helical" evidence="3">
    <location>
        <begin position="148"/>
        <end position="165"/>
    </location>
</feature>
<evidence type="ECO:0000256" key="1">
    <source>
        <dbReference type="ARBA" id="ARBA00004752"/>
    </source>
</evidence>
<dbReference type="STRING" id="742766.HMPREF9455_00497"/>
<dbReference type="InterPro" id="IPR050396">
    <property type="entry name" value="Glycosyltr_51/Transpeptidase"/>
</dbReference>
<sequence length="433" mass="50663">MADIKEQFYPTYKANEKEVLLIEFEEAQRIANGQSNIYRQLTSILLGATTILIPLFFSNKEDTSFFITINQYSIQLAILISIVGYLLLRYFVELQKTITINARKVVTLRTLLGLDYGSIQLTLPNNRVEGANNPFVIKYFKGWLKFETTPFWILFIGVNLIWYLATKNKGDDIILNIKNISIPWLIGNILISFSYLHIFRTNLHDRHETTFLNFIKILATIFQLKLVNDFEYILYRAKLAYIELNRLEVDYSILKNILVDIEDSDFYKNNKGFSIKSLIRGAISQISFFRDKNNYIKSGGSTITMQLVRTLFISFGQNKFKRKCFEILLSYWISQQFTKEEILNIYIASVQYERNVIGLAKAIKYFFAYDLKNLKLSNEESFFLIERLSNITSSVNFDRIKYLNTKTSTNINYKKLITLYESRINIGLLKNIK</sequence>
<dbReference type="InterPro" id="IPR036950">
    <property type="entry name" value="PBP_transglycosylase"/>
</dbReference>